<evidence type="ECO:0000256" key="4">
    <source>
        <dbReference type="SAM" id="Phobius"/>
    </source>
</evidence>
<dbReference type="Pfam" id="PF01553">
    <property type="entry name" value="Acyltransferase"/>
    <property type="match status" value="1"/>
</dbReference>
<keyword evidence="4" id="KW-0472">Membrane</keyword>
<accession>D2VKQ3</accession>
<evidence type="ECO:0000313" key="7">
    <source>
        <dbReference type="Proteomes" id="UP000006671"/>
    </source>
</evidence>
<dbReference type="Proteomes" id="UP000006671">
    <property type="component" value="Unassembled WGS sequence"/>
</dbReference>
<feature type="transmembrane region" description="Helical" evidence="4">
    <location>
        <begin position="6"/>
        <end position="30"/>
    </location>
</feature>
<evidence type="ECO:0000256" key="3">
    <source>
        <dbReference type="ARBA" id="ARBA00023315"/>
    </source>
</evidence>
<dbReference type="OMA" id="EWCYERF"/>
<dbReference type="GO" id="GO:0016746">
    <property type="term" value="F:acyltransferase activity"/>
    <property type="evidence" value="ECO:0007669"/>
    <property type="project" value="UniProtKB-KW"/>
</dbReference>
<keyword evidence="4" id="KW-0812">Transmembrane</keyword>
<dbReference type="eggNOG" id="KOG1505">
    <property type="taxonomic scope" value="Eukaryota"/>
</dbReference>
<reference evidence="6 7" key="1">
    <citation type="journal article" date="2010" name="Cell">
        <title>The genome of Naegleria gruberi illuminates early eukaryotic versatility.</title>
        <authorList>
            <person name="Fritz-Laylin L.K."/>
            <person name="Prochnik S.E."/>
            <person name="Ginger M.L."/>
            <person name="Dacks J.B."/>
            <person name="Carpenter M.L."/>
            <person name="Field M.C."/>
            <person name="Kuo A."/>
            <person name="Paredez A."/>
            <person name="Chapman J."/>
            <person name="Pham J."/>
            <person name="Shu S."/>
            <person name="Neupane R."/>
            <person name="Cipriano M."/>
            <person name="Mancuso J."/>
            <person name="Tu H."/>
            <person name="Salamov A."/>
            <person name="Lindquist E."/>
            <person name="Shapiro H."/>
            <person name="Lucas S."/>
            <person name="Grigoriev I.V."/>
            <person name="Cande W.Z."/>
            <person name="Fulton C."/>
            <person name="Rokhsar D.S."/>
            <person name="Dawson S.C."/>
        </authorList>
    </citation>
    <scope>NUCLEOTIDE SEQUENCE [LARGE SCALE GENOMIC DNA]</scope>
    <source>
        <strain evidence="6 7">NEG-M</strain>
    </source>
</reference>
<comment type="similarity">
    <text evidence="1">Belongs to the 1-acyl-sn-glycerol-3-phosphate acyltransferase family.</text>
</comment>
<dbReference type="AlphaFoldDB" id="D2VKQ3"/>
<dbReference type="VEuPathDB" id="AmoebaDB:NAEGRDRAFT_69474"/>
<proteinExistence type="inferred from homology"/>
<evidence type="ECO:0000259" key="5">
    <source>
        <dbReference type="SMART" id="SM00563"/>
    </source>
</evidence>
<dbReference type="KEGG" id="ngr:NAEGRDRAFT_69474"/>
<protein>
    <submittedName>
        <fullName evidence="6">Predicted protein</fullName>
    </submittedName>
</protein>
<dbReference type="GeneID" id="8852813"/>
<organism evidence="7">
    <name type="scientific">Naegleria gruberi</name>
    <name type="common">Amoeba</name>
    <dbReference type="NCBI Taxonomy" id="5762"/>
    <lineage>
        <taxon>Eukaryota</taxon>
        <taxon>Discoba</taxon>
        <taxon>Heterolobosea</taxon>
        <taxon>Tetramitia</taxon>
        <taxon>Eutetramitia</taxon>
        <taxon>Vahlkampfiidae</taxon>
        <taxon>Naegleria</taxon>
    </lineage>
</organism>
<dbReference type="GO" id="GO:0012505">
    <property type="term" value="C:endomembrane system"/>
    <property type="evidence" value="ECO:0007669"/>
    <property type="project" value="TreeGrafter"/>
</dbReference>
<gene>
    <name evidence="6" type="ORF">NAEGRDRAFT_69474</name>
</gene>
<dbReference type="PANTHER" id="PTHR10983">
    <property type="entry name" value="1-ACYLGLYCEROL-3-PHOSPHATE ACYLTRANSFERASE-RELATED"/>
    <property type="match status" value="1"/>
</dbReference>
<dbReference type="EMBL" id="GG738878">
    <property type="protein sequence ID" value="EFC42731.1"/>
    <property type="molecule type" value="Genomic_DNA"/>
</dbReference>
<dbReference type="InParanoid" id="D2VKQ3"/>
<keyword evidence="3" id="KW-0012">Acyltransferase</keyword>
<dbReference type="RefSeq" id="XP_002675475.1">
    <property type="nucleotide sequence ID" value="XM_002675429.1"/>
</dbReference>
<dbReference type="InterPro" id="IPR002123">
    <property type="entry name" value="Plipid/glycerol_acylTrfase"/>
</dbReference>
<keyword evidence="4" id="KW-1133">Transmembrane helix</keyword>
<keyword evidence="7" id="KW-1185">Reference proteome</keyword>
<dbReference type="SMART" id="SM00563">
    <property type="entry name" value="PlsC"/>
    <property type="match status" value="1"/>
</dbReference>
<dbReference type="CDD" id="cd07990">
    <property type="entry name" value="LPLAT_LCLAT1-like"/>
    <property type="match status" value="1"/>
</dbReference>
<keyword evidence="2" id="KW-0808">Transferase</keyword>
<name>D2VKQ3_NAEGR</name>
<dbReference type="InterPro" id="IPR032098">
    <property type="entry name" value="Acyltransf_C"/>
</dbReference>
<sequence length="392" mass="45123">MKLQKIISAVLSALLVIVFLLYIFMAINIPQITCWLLLHTIGRVHPRIARFIKVLNLSVSGLGFYWFVFFIEVYAGCELEFSGDEIKEKESALVMCNHVSNVDFLVLACIAYRKGLLGFLKFLAKKDLLIIPFLGFPGLILGKQIVLDRNWQKDQQSIADSVNSVMKDNIPSYVLIFPEGTRITQNNITKSNEFARERKLRELNQVVLPRVKGLGMMIKAITTQQENANIDLSVEKDNGIKYIYDVTIGYPPTREYIESCRKEAVNDKKVASSIVNKAFPVLGAPELLMKRLKGTKICVNIKKIPINTVPHHDEKQFNEWCYERFYRKEDMLSQLQTDAKENLKKLESKNSTSTSTNDLNPITVYPQQELSKLYSFRNEKILNEPFRFVPWW</sequence>
<dbReference type="STRING" id="5762.D2VKQ3"/>
<dbReference type="PANTHER" id="PTHR10983:SF16">
    <property type="entry name" value="LYSOCARDIOLIPIN ACYLTRANSFERASE 1"/>
    <property type="match status" value="1"/>
</dbReference>
<dbReference type="SUPFAM" id="SSF69593">
    <property type="entry name" value="Glycerol-3-phosphate (1)-acyltransferase"/>
    <property type="match status" value="1"/>
</dbReference>
<evidence type="ECO:0000256" key="1">
    <source>
        <dbReference type="ARBA" id="ARBA00008655"/>
    </source>
</evidence>
<evidence type="ECO:0000256" key="2">
    <source>
        <dbReference type="ARBA" id="ARBA00022679"/>
    </source>
</evidence>
<evidence type="ECO:0000313" key="6">
    <source>
        <dbReference type="EMBL" id="EFC42731.1"/>
    </source>
</evidence>
<dbReference type="FunCoup" id="D2VKQ3">
    <property type="interactions" value="287"/>
</dbReference>
<dbReference type="Pfam" id="PF16076">
    <property type="entry name" value="Acyltransf_C"/>
    <property type="match status" value="1"/>
</dbReference>
<dbReference type="OrthoDB" id="189226at2759"/>
<feature type="domain" description="Phospholipid/glycerol acyltransferase" evidence="5">
    <location>
        <begin position="92"/>
        <end position="215"/>
    </location>
</feature>